<feature type="region of interest" description="Disordered" evidence="2">
    <location>
        <begin position="313"/>
        <end position="361"/>
    </location>
</feature>
<dbReference type="PROSITE" id="PS50090">
    <property type="entry name" value="MYB_LIKE"/>
    <property type="match status" value="1"/>
</dbReference>
<name>A0A8R7K254_TRIUA</name>
<keyword evidence="1" id="KW-0175">Coiled coil</keyword>
<feature type="coiled-coil region" evidence="1">
    <location>
        <begin position="387"/>
        <end position="416"/>
    </location>
</feature>
<feature type="compositionally biased region" description="Low complexity" evidence="2">
    <location>
        <begin position="351"/>
        <end position="361"/>
    </location>
</feature>
<reference evidence="4" key="3">
    <citation type="submission" date="2022-06" db="UniProtKB">
        <authorList>
            <consortium name="EnsemblPlants"/>
        </authorList>
    </citation>
    <scope>IDENTIFICATION</scope>
</reference>
<dbReference type="InterPro" id="IPR006912">
    <property type="entry name" value="Harbinger_derived_prot"/>
</dbReference>
<feature type="region of interest" description="Disordered" evidence="2">
    <location>
        <begin position="117"/>
        <end position="178"/>
    </location>
</feature>
<feature type="compositionally biased region" description="Basic and acidic residues" evidence="2">
    <location>
        <begin position="340"/>
        <end position="349"/>
    </location>
</feature>
<evidence type="ECO:0000256" key="2">
    <source>
        <dbReference type="SAM" id="MobiDB-lite"/>
    </source>
</evidence>
<dbReference type="Pfam" id="PF04827">
    <property type="entry name" value="Plant_tran"/>
    <property type="match status" value="1"/>
</dbReference>
<dbReference type="PANTHER" id="PTHR45224:SF16">
    <property type="entry name" value="OS01G0527900 PROTEIN"/>
    <property type="match status" value="1"/>
</dbReference>
<reference evidence="4" key="2">
    <citation type="submission" date="2018-03" db="EMBL/GenBank/DDBJ databases">
        <title>The Triticum urartu genome reveals the dynamic nature of wheat genome evolution.</title>
        <authorList>
            <person name="Ling H."/>
            <person name="Ma B."/>
            <person name="Shi X."/>
            <person name="Liu H."/>
            <person name="Dong L."/>
            <person name="Sun H."/>
            <person name="Cao Y."/>
            <person name="Gao Q."/>
            <person name="Zheng S."/>
            <person name="Li Y."/>
            <person name="Yu Y."/>
            <person name="Du H."/>
            <person name="Qi M."/>
            <person name="Li Y."/>
            <person name="Yu H."/>
            <person name="Cui Y."/>
            <person name="Wang N."/>
            <person name="Chen C."/>
            <person name="Wu H."/>
            <person name="Zhao Y."/>
            <person name="Zhang J."/>
            <person name="Li Y."/>
            <person name="Zhou W."/>
            <person name="Zhang B."/>
            <person name="Hu W."/>
            <person name="Eijk M."/>
            <person name="Tang J."/>
            <person name="Witsenboer H."/>
            <person name="Zhao S."/>
            <person name="Li Z."/>
            <person name="Zhang A."/>
            <person name="Wang D."/>
            <person name="Liang C."/>
        </authorList>
    </citation>
    <scope>NUCLEOTIDE SEQUENCE [LARGE SCALE GENOMIC DNA]</scope>
    <source>
        <strain evidence="4">cv. G1812</strain>
    </source>
</reference>
<feature type="compositionally biased region" description="Polar residues" evidence="2">
    <location>
        <begin position="21"/>
        <end position="43"/>
    </location>
</feature>
<evidence type="ECO:0000313" key="4">
    <source>
        <dbReference type="EnsemblPlants" id="TuG1812G0100003636.01.T01.cds400344"/>
    </source>
</evidence>
<feature type="domain" description="Myb-like" evidence="3">
    <location>
        <begin position="170"/>
        <end position="239"/>
    </location>
</feature>
<feature type="compositionally biased region" description="Polar residues" evidence="2">
    <location>
        <begin position="313"/>
        <end position="324"/>
    </location>
</feature>
<evidence type="ECO:0000259" key="3">
    <source>
        <dbReference type="PROSITE" id="PS50090"/>
    </source>
</evidence>
<protein>
    <recommendedName>
        <fullName evidence="3">Myb-like domain-containing protein</fullName>
    </recommendedName>
</protein>
<dbReference type="Pfam" id="PF13837">
    <property type="entry name" value="Myb_DNA-bind_4"/>
    <property type="match status" value="1"/>
</dbReference>
<dbReference type="InterPro" id="IPR044822">
    <property type="entry name" value="Myb_DNA-bind_4"/>
</dbReference>
<reference evidence="5" key="1">
    <citation type="journal article" date="2013" name="Nature">
        <title>Draft genome of the wheat A-genome progenitor Triticum urartu.</title>
        <authorList>
            <person name="Ling H.Q."/>
            <person name="Zhao S."/>
            <person name="Liu D."/>
            <person name="Wang J."/>
            <person name="Sun H."/>
            <person name="Zhang C."/>
            <person name="Fan H."/>
            <person name="Li D."/>
            <person name="Dong L."/>
            <person name="Tao Y."/>
            <person name="Gao C."/>
            <person name="Wu H."/>
            <person name="Li Y."/>
            <person name="Cui Y."/>
            <person name="Guo X."/>
            <person name="Zheng S."/>
            <person name="Wang B."/>
            <person name="Yu K."/>
            <person name="Liang Q."/>
            <person name="Yang W."/>
            <person name="Lou X."/>
            <person name="Chen J."/>
            <person name="Feng M."/>
            <person name="Jian J."/>
            <person name="Zhang X."/>
            <person name="Luo G."/>
            <person name="Jiang Y."/>
            <person name="Liu J."/>
            <person name="Wang Z."/>
            <person name="Sha Y."/>
            <person name="Zhang B."/>
            <person name="Wu H."/>
            <person name="Tang D."/>
            <person name="Shen Q."/>
            <person name="Xue P."/>
            <person name="Zou S."/>
            <person name="Wang X."/>
            <person name="Liu X."/>
            <person name="Wang F."/>
            <person name="Yang Y."/>
            <person name="An X."/>
            <person name="Dong Z."/>
            <person name="Zhang K."/>
            <person name="Zhang X."/>
            <person name="Luo M.C."/>
            <person name="Dvorak J."/>
            <person name="Tong Y."/>
            <person name="Wang J."/>
            <person name="Yang H."/>
            <person name="Li Z."/>
            <person name="Wang D."/>
            <person name="Zhang A."/>
            <person name="Wang J."/>
        </authorList>
    </citation>
    <scope>NUCLEOTIDE SEQUENCE</scope>
    <source>
        <strain evidence="5">cv. G1812</strain>
    </source>
</reference>
<accession>A0A8R7K254</accession>
<feature type="compositionally biased region" description="Low complexity" evidence="2">
    <location>
        <begin position="1"/>
        <end position="17"/>
    </location>
</feature>
<dbReference type="Proteomes" id="UP000015106">
    <property type="component" value="Chromosome 1"/>
</dbReference>
<dbReference type="PANTHER" id="PTHR45224">
    <property type="entry name" value="OS01G0527900 PROTEIN-RELATED"/>
    <property type="match status" value="1"/>
</dbReference>
<dbReference type="EnsemblPlants" id="TuG1812G0100003636.01.T01">
    <property type="protein sequence ID" value="TuG1812G0100003636.01.T01.cds400344"/>
    <property type="gene ID" value="TuG1812G0100003636.01"/>
</dbReference>
<dbReference type="InterPro" id="IPR001005">
    <property type="entry name" value="SANT/Myb"/>
</dbReference>
<dbReference type="AlphaFoldDB" id="A0A8R7K254"/>
<dbReference type="CDD" id="cd00167">
    <property type="entry name" value="SANT"/>
    <property type="match status" value="1"/>
</dbReference>
<dbReference type="Gramene" id="TuG1812G0100003636.01.T01">
    <property type="protein sequence ID" value="TuG1812G0100003636.01.T01.cds400344"/>
    <property type="gene ID" value="TuG1812G0100003636.01"/>
</dbReference>
<sequence length="475" mass="53342">MEHSSSQSFTSMMNSSFPPSDAQSPNNLQNPQSPVSLQYNSSFHPHHPHMNYLPTQYIPSFQHQHPHHANLYAQGGYQQVPSIPPGYHGVASQGNMGQYPPGAFGAGSSSSPASPAGCIPFLGSARGTSSRGDENSPVGFSSPMSPAYQVDEDLAVNNQDGSDSSPDEIQKKGKGKNWSKREDELLIAAWVHNSCDPIDGNSKRAETYWKEVAAEYNKYATKEQKKTVGQCKNHWTKTTKKATKFNGIYNVEKSTWPSGSDDKQLMERVRAKYMSVAKTKRPFPYEHWWEYVRKEAKWRRSYSVEEMNKRNKLNASGAYSSPTQAIDEEGELQRPPGRNTSKDAKDKQKSSSRSKCSGSLTSESVDKFNEIQLRKSIAAEKMADATLIQAQATKVQAEAEKERVETEKEKIKVEKLSKYLDLLHKDTSAYDDAQKKRHEQVHFEVNHNEYNLGYYLVDGIYPEWATFVKSSISST</sequence>
<feature type="region of interest" description="Disordered" evidence="2">
    <location>
        <begin position="1"/>
        <end position="51"/>
    </location>
</feature>
<organism evidence="4 5">
    <name type="scientific">Triticum urartu</name>
    <name type="common">Red wild einkorn</name>
    <name type="synonym">Crithodium urartu</name>
    <dbReference type="NCBI Taxonomy" id="4572"/>
    <lineage>
        <taxon>Eukaryota</taxon>
        <taxon>Viridiplantae</taxon>
        <taxon>Streptophyta</taxon>
        <taxon>Embryophyta</taxon>
        <taxon>Tracheophyta</taxon>
        <taxon>Spermatophyta</taxon>
        <taxon>Magnoliopsida</taxon>
        <taxon>Liliopsida</taxon>
        <taxon>Poales</taxon>
        <taxon>Poaceae</taxon>
        <taxon>BOP clade</taxon>
        <taxon>Pooideae</taxon>
        <taxon>Triticodae</taxon>
        <taxon>Triticeae</taxon>
        <taxon>Triticinae</taxon>
        <taxon>Triticum</taxon>
    </lineage>
</organism>
<evidence type="ECO:0000256" key="1">
    <source>
        <dbReference type="SAM" id="Coils"/>
    </source>
</evidence>
<keyword evidence="5" id="KW-1185">Reference proteome</keyword>
<proteinExistence type="predicted"/>
<evidence type="ECO:0000313" key="5">
    <source>
        <dbReference type="Proteomes" id="UP000015106"/>
    </source>
</evidence>